<name>A0ABW3MFE5_9PSEU</name>
<dbReference type="Proteomes" id="UP001597045">
    <property type="component" value="Unassembled WGS sequence"/>
</dbReference>
<proteinExistence type="predicted"/>
<keyword evidence="2" id="KW-1185">Reference proteome</keyword>
<dbReference type="EMBL" id="JBHTIS010001753">
    <property type="protein sequence ID" value="MFD1048712.1"/>
    <property type="molecule type" value="Genomic_DNA"/>
</dbReference>
<gene>
    <name evidence="1" type="ORF">ACFQ1S_25870</name>
</gene>
<keyword evidence="1" id="KW-0067">ATP-binding</keyword>
<sequence length="216" mass="23562">MSTPHELPGGAERDNVVPLRPGTAVEPKVFDAEIVPDDTANTSATAGTALERRQDHRRDLVVAVRSSGEVTWRFTRRHWAILCKGMEAERQRKRSERHQGDVRTARKVALEKGDLERVSDLNRQITEGRRSRVEALTVWVELAWSVTCKATVALGVTTGTALVVGIANGIGGWFGPWGVTDVLHTIGDIINTGAAIVSWTVGHAWLFGLAGLGVWL</sequence>
<comment type="caution">
    <text evidence="1">The sequence shown here is derived from an EMBL/GenBank/DDBJ whole genome shotgun (WGS) entry which is preliminary data.</text>
</comment>
<accession>A0ABW3MFE5</accession>
<evidence type="ECO:0000313" key="1">
    <source>
        <dbReference type="EMBL" id="MFD1048712.1"/>
    </source>
</evidence>
<keyword evidence="1" id="KW-0547">Nucleotide-binding</keyword>
<dbReference type="GO" id="GO:0005524">
    <property type="term" value="F:ATP binding"/>
    <property type="evidence" value="ECO:0007669"/>
    <property type="project" value="UniProtKB-KW"/>
</dbReference>
<organism evidence="1 2">
    <name type="scientific">Kibdelosporangium lantanae</name>
    <dbReference type="NCBI Taxonomy" id="1497396"/>
    <lineage>
        <taxon>Bacteria</taxon>
        <taxon>Bacillati</taxon>
        <taxon>Actinomycetota</taxon>
        <taxon>Actinomycetes</taxon>
        <taxon>Pseudonocardiales</taxon>
        <taxon>Pseudonocardiaceae</taxon>
        <taxon>Kibdelosporangium</taxon>
    </lineage>
</organism>
<protein>
    <submittedName>
        <fullName evidence="1">ATP-binding protein</fullName>
    </submittedName>
</protein>
<evidence type="ECO:0000313" key="2">
    <source>
        <dbReference type="Proteomes" id="UP001597045"/>
    </source>
</evidence>
<reference evidence="2" key="1">
    <citation type="journal article" date="2019" name="Int. J. Syst. Evol. Microbiol.">
        <title>The Global Catalogue of Microorganisms (GCM) 10K type strain sequencing project: providing services to taxonomists for standard genome sequencing and annotation.</title>
        <authorList>
            <consortium name="The Broad Institute Genomics Platform"/>
            <consortium name="The Broad Institute Genome Sequencing Center for Infectious Disease"/>
            <person name="Wu L."/>
            <person name="Ma J."/>
        </authorList>
    </citation>
    <scope>NUCLEOTIDE SEQUENCE [LARGE SCALE GENOMIC DNA]</scope>
    <source>
        <strain evidence="2">JCM 31486</strain>
    </source>
</reference>
<feature type="non-terminal residue" evidence="1">
    <location>
        <position position="216"/>
    </location>
</feature>